<dbReference type="EMBL" id="JAINUG010000206">
    <property type="protein sequence ID" value="KAJ8387753.1"/>
    <property type="molecule type" value="Genomic_DNA"/>
</dbReference>
<evidence type="ECO:0000313" key="2">
    <source>
        <dbReference type="Proteomes" id="UP001221898"/>
    </source>
</evidence>
<sequence length="209" mass="22362">MLELQQELRFAFLSENSRSAGLSVAVWRWPSVTHRRGGSIDSPAGGLTRSACGGTIRGERGSCGETLAPHRLFGSSAEERRALRSAIRGVSGDQWGPAASIHPALAALRPAISPPAAGVLSGPGPLSLHLITMLREIREDVALTHPDPLPLIVKAGSNYKTEGWGVEAGRFTASENIEMRRYTAVCHRLIPFATNCHTCHKKGVNNALV</sequence>
<evidence type="ECO:0000313" key="1">
    <source>
        <dbReference type="EMBL" id="KAJ8387753.1"/>
    </source>
</evidence>
<gene>
    <name evidence="1" type="ORF">AAFF_G00150540</name>
</gene>
<keyword evidence="2" id="KW-1185">Reference proteome</keyword>
<name>A0AAD7RPF7_9TELE</name>
<organism evidence="1 2">
    <name type="scientific">Aldrovandia affinis</name>
    <dbReference type="NCBI Taxonomy" id="143900"/>
    <lineage>
        <taxon>Eukaryota</taxon>
        <taxon>Metazoa</taxon>
        <taxon>Chordata</taxon>
        <taxon>Craniata</taxon>
        <taxon>Vertebrata</taxon>
        <taxon>Euteleostomi</taxon>
        <taxon>Actinopterygii</taxon>
        <taxon>Neopterygii</taxon>
        <taxon>Teleostei</taxon>
        <taxon>Notacanthiformes</taxon>
        <taxon>Halosauridae</taxon>
        <taxon>Aldrovandia</taxon>
    </lineage>
</organism>
<dbReference type="AlphaFoldDB" id="A0AAD7RPF7"/>
<dbReference type="Proteomes" id="UP001221898">
    <property type="component" value="Unassembled WGS sequence"/>
</dbReference>
<comment type="caution">
    <text evidence="1">The sequence shown here is derived from an EMBL/GenBank/DDBJ whole genome shotgun (WGS) entry which is preliminary data.</text>
</comment>
<proteinExistence type="predicted"/>
<protein>
    <submittedName>
        <fullName evidence="1">Uncharacterized protein</fullName>
    </submittedName>
</protein>
<reference evidence="1" key="1">
    <citation type="journal article" date="2023" name="Science">
        <title>Genome structures resolve the early diversification of teleost fishes.</title>
        <authorList>
            <person name="Parey E."/>
            <person name="Louis A."/>
            <person name="Montfort J."/>
            <person name="Bouchez O."/>
            <person name="Roques C."/>
            <person name="Iampietro C."/>
            <person name="Lluch J."/>
            <person name="Castinel A."/>
            <person name="Donnadieu C."/>
            <person name="Desvignes T."/>
            <person name="Floi Bucao C."/>
            <person name="Jouanno E."/>
            <person name="Wen M."/>
            <person name="Mejri S."/>
            <person name="Dirks R."/>
            <person name="Jansen H."/>
            <person name="Henkel C."/>
            <person name="Chen W.J."/>
            <person name="Zahm M."/>
            <person name="Cabau C."/>
            <person name="Klopp C."/>
            <person name="Thompson A.W."/>
            <person name="Robinson-Rechavi M."/>
            <person name="Braasch I."/>
            <person name="Lecointre G."/>
            <person name="Bobe J."/>
            <person name="Postlethwait J.H."/>
            <person name="Berthelot C."/>
            <person name="Roest Crollius H."/>
            <person name="Guiguen Y."/>
        </authorList>
    </citation>
    <scope>NUCLEOTIDE SEQUENCE</scope>
    <source>
        <strain evidence="1">NC1722</strain>
    </source>
</reference>
<accession>A0AAD7RPF7</accession>